<protein>
    <submittedName>
        <fullName evidence="1">Uncharacterized protein</fullName>
    </submittedName>
</protein>
<sequence length="56" mass="6595">MKKVICGREDNNKFYVQIVDDEDNYICYGNNYNKDIALSLSKNLSNIFNIKEIIIF</sequence>
<dbReference type="Proteomes" id="UP000070260">
    <property type="component" value="Plasmid pJFP838A"/>
</dbReference>
<accession>A0A140GS92</accession>
<keyword evidence="1" id="KW-0614">Plasmid</keyword>
<dbReference type="PATRIC" id="fig|1502.177.peg.3697"/>
<gene>
    <name evidence="1" type="ORF">JFP838_pA0485</name>
</gene>
<proteinExistence type="predicted"/>
<dbReference type="AlphaFoldDB" id="A0A140GS92"/>
<reference evidence="1 2" key="1">
    <citation type="journal article" date="2016" name="PLoS ONE">
        <title>Plasmid Characterization and Chromosome Analysis of Two netF+ Clostridium perfringens Isolates Associated with Foal and Canine Necrotizing Enteritis.</title>
        <authorList>
            <person name="Mehdizadeh Gohari I."/>
            <person name="Kropinski A.M."/>
            <person name="Weese S.J."/>
            <person name="Parreira V.R."/>
            <person name="Whitehead A.E."/>
            <person name="Boerlin P."/>
            <person name="Prescott J.F."/>
        </authorList>
    </citation>
    <scope>NUCLEOTIDE SEQUENCE [LARGE SCALE GENOMIC DNA]</scope>
    <source>
        <strain evidence="1 2">JP838</strain>
        <plasmid evidence="2">Plasmid pJFP838A</plasmid>
    </source>
</reference>
<organism evidence="1 2">
    <name type="scientific">Clostridium perfringens</name>
    <dbReference type="NCBI Taxonomy" id="1502"/>
    <lineage>
        <taxon>Bacteria</taxon>
        <taxon>Bacillati</taxon>
        <taxon>Bacillota</taxon>
        <taxon>Clostridia</taxon>
        <taxon>Eubacteriales</taxon>
        <taxon>Clostridiaceae</taxon>
        <taxon>Clostridium</taxon>
    </lineage>
</organism>
<dbReference type="EMBL" id="CP013615">
    <property type="protein sequence ID" value="AMN31401.1"/>
    <property type="molecule type" value="Genomic_DNA"/>
</dbReference>
<evidence type="ECO:0000313" key="1">
    <source>
        <dbReference type="EMBL" id="AMN31401.1"/>
    </source>
</evidence>
<evidence type="ECO:0000313" key="2">
    <source>
        <dbReference type="Proteomes" id="UP000070260"/>
    </source>
</evidence>
<geneLocation type="plasmid" evidence="1 2">
    <name>pJFP838A</name>
</geneLocation>
<name>A0A140GS92_CLOPF</name>
<dbReference type="RefSeq" id="WP_162485291.1">
    <property type="nucleotide sequence ID" value="NZ_CATNZX010000001.1"/>
</dbReference>